<organism evidence="2 3">
    <name type="scientific">Luteolibacter luteus</name>
    <dbReference type="NCBI Taxonomy" id="2728835"/>
    <lineage>
        <taxon>Bacteria</taxon>
        <taxon>Pseudomonadati</taxon>
        <taxon>Verrucomicrobiota</taxon>
        <taxon>Verrucomicrobiia</taxon>
        <taxon>Verrucomicrobiales</taxon>
        <taxon>Verrucomicrobiaceae</taxon>
        <taxon>Luteolibacter</taxon>
    </lineage>
</organism>
<gene>
    <name evidence="2" type="ORF">HHL09_13055</name>
</gene>
<dbReference type="KEGG" id="luo:HHL09_13055"/>
<evidence type="ECO:0000256" key="1">
    <source>
        <dbReference type="SAM" id="Phobius"/>
    </source>
</evidence>
<dbReference type="EMBL" id="CP051774">
    <property type="protein sequence ID" value="QJE96672.1"/>
    <property type="molecule type" value="Genomic_DNA"/>
</dbReference>
<dbReference type="AlphaFoldDB" id="A0A858RIK5"/>
<feature type="transmembrane region" description="Helical" evidence="1">
    <location>
        <begin position="96"/>
        <end position="116"/>
    </location>
</feature>
<sequence length="229" mass="25421">MENAGEEQGPLIDPASTKRIRSWSRFYWVATVWLIGYLGIIAKQAVCSGNVLWGIQHGATVGAVTSWFMLILTVPLGLFGSVIASSWRPLRAHKFWVSLVLPIFISFADVISLAIAQIHPHGKFESVTGVKFPADATAIQCSFTGTDFILADPQHVYEFTCSPAETERLTRELKLHRNAPGSYPGRGKGGSWSVSEYWTSDFPTERSVDFIELETDSSRTRVRVIASWI</sequence>
<keyword evidence="1" id="KW-0472">Membrane</keyword>
<feature type="transmembrane region" description="Helical" evidence="1">
    <location>
        <begin position="66"/>
        <end position="84"/>
    </location>
</feature>
<reference evidence="2 3" key="1">
    <citation type="submission" date="2020-04" db="EMBL/GenBank/DDBJ databases">
        <title>Luteolibacter sp. G-1-1-1 isolated from soil.</title>
        <authorList>
            <person name="Dahal R.H."/>
        </authorList>
    </citation>
    <scope>NUCLEOTIDE SEQUENCE [LARGE SCALE GENOMIC DNA]</scope>
    <source>
        <strain evidence="2 3">G-1-1-1</strain>
    </source>
</reference>
<dbReference type="RefSeq" id="WP_169455073.1">
    <property type="nucleotide sequence ID" value="NZ_CP051774.1"/>
</dbReference>
<protein>
    <submittedName>
        <fullName evidence="2">Uncharacterized protein</fullName>
    </submittedName>
</protein>
<name>A0A858RIK5_9BACT</name>
<keyword evidence="3" id="KW-1185">Reference proteome</keyword>
<feature type="transmembrane region" description="Helical" evidence="1">
    <location>
        <begin position="26"/>
        <end position="46"/>
    </location>
</feature>
<keyword evidence="1" id="KW-1133">Transmembrane helix</keyword>
<dbReference type="Proteomes" id="UP000501812">
    <property type="component" value="Chromosome"/>
</dbReference>
<evidence type="ECO:0000313" key="3">
    <source>
        <dbReference type="Proteomes" id="UP000501812"/>
    </source>
</evidence>
<accession>A0A858RIK5</accession>
<keyword evidence="1" id="KW-0812">Transmembrane</keyword>
<evidence type="ECO:0000313" key="2">
    <source>
        <dbReference type="EMBL" id="QJE96672.1"/>
    </source>
</evidence>
<proteinExistence type="predicted"/>